<reference evidence="1" key="1">
    <citation type="journal article" date="2022" name="Int. J. Syst. Evol. Microbiol.">
        <title>Pseudomonas aegrilactucae sp. nov. and Pseudomonas morbosilactucae sp. nov., pathogens causing bacterial rot of lettuce in Japan.</title>
        <authorList>
            <person name="Sawada H."/>
            <person name="Fujikawa T."/>
            <person name="Satou M."/>
        </authorList>
    </citation>
    <scope>NUCLEOTIDE SEQUENCE</scope>
    <source>
        <strain evidence="1">MAFF 301350</strain>
    </source>
</reference>
<evidence type="ECO:0000313" key="1">
    <source>
        <dbReference type="EMBL" id="MBV6290446.1"/>
    </source>
</evidence>
<dbReference type="AlphaFoldDB" id="A0A9Q2XNS4"/>
<dbReference type="Proteomes" id="UP001106592">
    <property type="component" value="Unassembled WGS sequence"/>
</dbReference>
<reference evidence="1" key="2">
    <citation type="journal article" date="2023" name="Plant Pathol.">
        <title>Dismantling and reorganizing Pseudomonas marginalis sensu#lato.</title>
        <authorList>
            <person name="Sawada H."/>
            <person name="Fujikawa T."/>
            <person name="Satou M."/>
        </authorList>
    </citation>
    <scope>NUCLEOTIDE SEQUENCE</scope>
    <source>
        <strain evidence="1">MAFF 301350</strain>
    </source>
</reference>
<comment type="caution">
    <text evidence="1">The sequence shown here is derived from an EMBL/GenBank/DDBJ whole genome shotgun (WGS) entry which is preliminary data.</text>
</comment>
<protein>
    <submittedName>
        <fullName evidence="1">Uncharacterized protein</fullName>
    </submittedName>
</protein>
<feature type="non-terminal residue" evidence="1">
    <location>
        <position position="1"/>
    </location>
</feature>
<name>A0A9Q2XNS4_9PSED</name>
<dbReference type="RefSeq" id="WP_217978435.1">
    <property type="nucleotide sequence ID" value="NZ_JAHTBI010000154.1"/>
</dbReference>
<evidence type="ECO:0000313" key="2">
    <source>
        <dbReference type="Proteomes" id="UP001106592"/>
    </source>
</evidence>
<proteinExistence type="predicted"/>
<accession>A0A9Q2XNS4</accession>
<sequence length="121" mass="13637">KKKLNDLFQSKVGGVYFRSIVLLGIVFRVSGKVRDFGSKGPERLKYVEKENAITIDLVFSVDMWQGVESSVLAEAVYDGVSKCLSMMVEKSKELNELMEEDELNSALNEVLELFKESHCPV</sequence>
<dbReference type="EMBL" id="JAHTBI010000154">
    <property type="protein sequence ID" value="MBV6290446.1"/>
    <property type="molecule type" value="Genomic_DNA"/>
</dbReference>
<gene>
    <name evidence="1" type="ORF">KUO17_26105</name>
</gene>
<organism evidence="1 2">
    <name type="scientific">Pseudomonas aegrilactucae</name>
    <dbReference type="NCBI Taxonomy" id="2854028"/>
    <lineage>
        <taxon>Bacteria</taxon>
        <taxon>Pseudomonadati</taxon>
        <taxon>Pseudomonadota</taxon>
        <taxon>Gammaproteobacteria</taxon>
        <taxon>Pseudomonadales</taxon>
        <taxon>Pseudomonadaceae</taxon>
        <taxon>Pseudomonas</taxon>
    </lineage>
</organism>
<keyword evidence="2" id="KW-1185">Reference proteome</keyword>